<keyword evidence="1" id="KW-0812">Transmembrane</keyword>
<proteinExistence type="predicted"/>
<keyword evidence="3" id="KW-1185">Reference proteome</keyword>
<feature type="transmembrane region" description="Helical" evidence="1">
    <location>
        <begin position="199"/>
        <end position="220"/>
    </location>
</feature>
<organism evidence="2 3">
    <name type="scientific">Hexamita inflata</name>
    <dbReference type="NCBI Taxonomy" id="28002"/>
    <lineage>
        <taxon>Eukaryota</taxon>
        <taxon>Metamonada</taxon>
        <taxon>Diplomonadida</taxon>
        <taxon>Hexamitidae</taxon>
        <taxon>Hexamitinae</taxon>
        <taxon>Hexamita</taxon>
    </lineage>
</organism>
<protein>
    <submittedName>
        <fullName evidence="2">Uncharacterized protein</fullName>
    </submittedName>
</protein>
<comment type="caution">
    <text evidence="2">The sequence shown here is derived from an EMBL/GenBank/DDBJ whole genome shotgun (WGS) entry which is preliminary data.</text>
</comment>
<sequence>MISRKLLDQAIPRPSQNTDPQFQDYVQAAVMHFFHCQYVSSVLPYVNVLENEAVSGKTAIYRLDQMSNVYFQMADSLQVFQILNDDVFGSYQLTCDAQQTPVSSFFTNLVPNVQKAVKSLVTNVLQQLQPGKLFQSAFTDSAIISSAKYFVLNLTDSVLNVLFGSHSLLNSKLLGIVPNLAFNTIHVLFEWSGYISVSLYLQMLFYVLGPFVLAFGYQFMKLDHEEKKWKKKFGAEYNGVTIGQKIVLQNIKCEEKLEDSEDNAPEYVTSLLFKMI</sequence>
<keyword evidence="1" id="KW-1133">Transmembrane helix</keyword>
<evidence type="ECO:0000313" key="2">
    <source>
        <dbReference type="EMBL" id="CAL5987443.1"/>
    </source>
</evidence>
<gene>
    <name evidence="2" type="ORF">HINF_LOCUS9895</name>
</gene>
<dbReference type="EMBL" id="CAXDID020000021">
    <property type="protein sequence ID" value="CAL5987443.1"/>
    <property type="molecule type" value="Genomic_DNA"/>
</dbReference>
<accession>A0ABP1HAC7</accession>
<keyword evidence="1" id="KW-0472">Membrane</keyword>
<reference evidence="2 3" key="1">
    <citation type="submission" date="2024-07" db="EMBL/GenBank/DDBJ databases">
        <authorList>
            <person name="Akdeniz Z."/>
        </authorList>
    </citation>
    <scope>NUCLEOTIDE SEQUENCE [LARGE SCALE GENOMIC DNA]</scope>
</reference>
<evidence type="ECO:0000313" key="3">
    <source>
        <dbReference type="Proteomes" id="UP001642409"/>
    </source>
</evidence>
<dbReference type="Proteomes" id="UP001642409">
    <property type="component" value="Unassembled WGS sequence"/>
</dbReference>
<name>A0ABP1HAC7_9EUKA</name>
<evidence type="ECO:0000256" key="1">
    <source>
        <dbReference type="SAM" id="Phobius"/>
    </source>
</evidence>